<keyword evidence="1" id="KW-0808">Transferase</keyword>
<evidence type="ECO:0000259" key="3">
    <source>
        <dbReference type="Pfam" id="PF13439"/>
    </source>
</evidence>
<dbReference type="Gene3D" id="3.40.50.2000">
    <property type="entry name" value="Glycogen Phosphorylase B"/>
    <property type="match status" value="2"/>
</dbReference>
<gene>
    <name evidence="4" type="ORF">A2209_01740</name>
</gene>
<protein>
    <recommendedName>
        <fullName evidence="6">Glycosyl transferase family 1 domain-containing protein</fullName>
    </recommendedName>
</protein>
<evidence type="ECO:0000313" key="5">
    <source>
        <dbReference type="Proteomes" id="UP000178450"/>
    </source>
</evidence>
<reference evidence="4 5" key="1">
    <citation type="journal article" date="2016" name="Nat. Commun.">
        <title>Thousands of microbial genomes shed light on interconnected biogeochemical processes in an aquifer system.</title>
        <authorList>
            <person name="Anantharaman K."/>
            <person name="Brown C.T."/>
            <person name="Hug L.A."/>
            <person name="Sharon I."/>
            <person name="Castelle C.J."/>
            <person name="Probst A.J."/>
            <person name="Thomas B.C."/>
            <person name="Singh A."/>
            <person name="Wilkins M.J."/>
            <person name="Karaoz U."/>
            <person name="Brodie E.L."/>
            <person name="Williams K.H."/>
            <person name="Hubbard S.S."/>
            <person name="Banfield J.F."/>
        </authorList>
    </citation>
    <scope>NUCLEOTIDE SEQUENCE [LARGE SCALE GENOMIC DNA]</scope>
</reference>
<dbReference type="GO" id="GO:0016757">
    <property type="term" value="F:glycosyltransferase activity"/>
    <property type="evidence" value="ECO:0007669"/>
    <property type="project" value="InterPro"/>
</dbReference>
<dbReference type="InterPro" id="IPR001296">
    <property type="entry name" value="Glyco_trans_1"/>
</dbReference>
<dbReference type="Pfam" id="PF00534">
    <property type="entry name" value="Glycos_transf_1"/>
    <property type="match status" value="1"/>
</dbReference>
<sequence length="360" mass="41402">MIIGIDGNEANVKTRVGVGWYVYYLLTEFKKIAGPKLQFRVFVKEPPLDDLPKASSYFNYQIVPKRTLWSQIDLPTALFWHHRDLSVFLSPAHYSPRFCPCPTVVVVHDLSYFYYPQDFLKKDLYQLVNWTAYSLKKAQSIIAVSQLTKKDIVKNYGLPESKIRVVYNGFSLSKIKAQPPQFKINKPYFLYLGTLQPRKNIHNLILGFEQLLTKHPEQNLYLVGKKGWLYEEVYDLVKRRNLGHKIIFTDYVNEAEKWFLLKEATALIMPGWYEGFGLPILEAFSVKTPVICSQAGALPEIAGEAALYFDPAKPVELAEAMQSLIKNPELRTKLISEGLRQLKQFSWSQTAADILKIIEA</sequence>
<proteinExistence type="predicted"/>
<evidence type="ECO:0000259" key="2">
    <source>
        <dbReference type="Pfam" id="PF00534"/>
    </source>
</evidence>
<dbReference type="EMBL" id="MGBG01000007">
    <property type="protein sequence ID" value="OGK66455.1"/>
    <property type="molecule type" value="Genomic_DNA"/>
</dbReference>
<name>A0A1F7KF29_9BACT</name>
<feature type="domain" description="Glycosyl transferase family 1" evidence="2">
    <location>
        <begin position="181"/>
        <end position="338"/>
    </location>
</feature>
<feature type="domain" description="Glycosyltransferase subfamily 4-like N-terminal" evidence="3">
    <location>
        <begin position="78"/>
        <end position="173"/>
    </location>
</feature>
<dbReference type="PANTHER" id="PTHR46401:SF2">
    <property type="entry name" value="GLYCOSYLTRANSFERASE WBBK-RELATED"/>
    <property type="match status" value="1"/>
</dbReference>
<dbReference type="InterPro" id="IPR028098">
    <property type="entry name" value="Glyco_trans_4-like_N"/>
</dbReference>
<evidence type="ECO:0000313" key="4">
    <source>
        <dbReference type="EMBL" id="OGK66455.1"/>
    </source>
</evidence>
<evidence type="ECO:0000256" key="1">
    <source>
        <dbReference type="ARBA" id="ARBA00022679"/>
    </source>
</evidence>
<dbReference type="Pfam" id="PF13439">
    <property type="entry name" value="Glyco_transf_4"/>
    <property type="match status" value="1"/>
</dbReference>
<dbReference type="SUPFAM" id="SSF53756">
    <property type="entry name" value="UDP-Glycosyltransferase/glycogen phosphorylase"/>
    <property type="match status" value="1"/>
</dbReference>
<organism evidence="4 5">
    <name type="scientific">Candidatus Roizmanbacteria bacterium RIFOXYA1_FULL_41_12</name>
    <dbReference type="NCBI Taxonomy" id="1802082"/>
    <lineage>
        <taxon>Bacteria</taxon>
        <taxon>Candidatus Roizmaniibacteriota</taxon>
    </lineage>
</organism>
<dbReference type="PANTHER" id="PTHR46401">
    <property type="entry name" value="GLYCOSYLTRANSFERASE WBBK-RELATED"/>
    <property type="match status" value="1"/>
</dbReference>
<dbReference type="CDD" id="cd03809">
    <property type="entry name" value="GT4_MtfB-like"/>
    <property type="match status" value="1"/>
</dbReference>
<dbReference type="AlphaFoldDB" id="A0A1F7KF29"/>
<accession>A0A1F7KF29</accession>
<dbReference type="GO" id="GO:0009103">
    <property type="term" value="P:lipopolysaccharide biosynthetic process"/>
    <property type="evidence" value="ECO:0007669"/>
    <property type="project" value="TreeGrafter"/>
</dbReference>
<comment type="caution">
    <text evidence="4">The sequence shown here is derived from an EMBL/GenBank/DDBJ whole genome shotgun (WGS) entry which is preliminary data.</text>
</comment>
<evidence type="ECO:0008006" key="6">
    <source>
        <dbReference type="Google" id="ProtNLM"/>
    </source>
</evidence>
<dbReference type="Proteomes" id="UP000178450">
    <property type="component" value="Unassembled WGS sequence"/>
</dbReference>